<dbReference type="EMBL" id="CAJZBQ010000051">
    <property type="protein sequence ID" value="CAG9330527.1"/>
    <property type="molecule type" value="Genomic_DNA"/>
</dbReference>
<feature type="transmembrane region" description="Helical" evidence="2">
    <location>
        <begin position="99"/>
        <end position="132"/>
    </location>
</feature>
<reference evidence="3" key="1">
    <citation type="submission" date="2021-09" db="EMBL/GenBank/DDBJ databases">
        <authorList>
            <consortium name="AG Swart"/>
            <person name="Singh M."/>
            <person name="Singh A."/>
            <person name="Seah K."/>
            <person name="Emmerich C."/>
        </authorList>
    </citation>
    <scope>NUCLEOTIDE SEQUENCE</scope>
    <source>
        <strain evidence="3">ATCC30299</strain>
    </source>
</reference>
<feature type="region of interest" description="Disordered" evidence="1">
    <location>
        <begin position="634"/>
        <end position="675"/>
    </location>
</feature>
<evidence type="ECO:0000313" key="3">
    <source>
        <dbReference type="EMBL" id="CAG9330527.1"/>
    </source>
</evidence>
<organism evidence="3 4">
    <name type="scientific">Blepharisma stoltei</name>
    <dbReference type="NCBI Taxonomy" id="1481888"/>
    <lineage>
        <taxon>Eukaryota</taxon>
        <taxon>Sar</taxon>
        <taxon>Alveolata</taxon>
        <taxon>Ciliophora</taxon>
        <taxon>Postciliodesmatophora</taxon>
        <taxon>Heterotrichea</taxon>
        <taxon>Heterotrichida</taxon>
        <taxon>Blepharismidae</taxon>
        <taxon>Blepharisma</taxon>
    </lineage>
</organism>
<sequence>MHNLNKYNSSYEFTPANISVPLSCFYSNISRLYYFLLKMLLWGLLEVLWHDIALASDFKLKNWIFTKSLSLDFTNPAMEKLFQEELRNPIISSDKNLTLWALFSVIFCGFLYSLSGIISAASFLSLLPLFMWNSSNIHLRRFIAEFFSIQFQIAFKESCSIAEIMGGFIPCYMLTAMCFKKWKYSLLYGILEGAMVIYFTNTKVCYVIFAIIAWTGMVTTVEINLRGLWNKYSSSKNQFTELNYVFNTAHSALFLVDRDGNIMSHNQRALWLAQTMGKTEDSLLNTKFYDAFDDDHRPWAKGIVQSIFKGEKRTEEYLITNQISDFKPEDIENLGFIVKADLVGWNNEATMRISFIDISAAVANRIFISNSYKYIQLYLDKFFNETLETYESGHFVWENLIVKISKLQNELRSSLLYQSLLLSRIDIKNEILNIFVELHNVIEILFNLAEKKRITVSLKGSADLPESLYGDKTFHNYILNSLLAFLIDKCELGSELNISSQISNMKDYEFLIQYNFDFVSKAITQEMLDEIFQVKMQGSKRKFFNDFVKIYKKYGCGLFMFDSMICSMRGYTDCRMNSITKEGKISIFLPFTITEKEAVCNVLDLTQKSISHSKYFYEWFPASSNKCKYNKFESESDSSSSESSEQIPDKDSSTEEILKSSKRVKKMRQSKTFSSHIEQLPEFERLAINHQKQQKSSVFSNPGTDINFFGYMNSPA</sequence>
<keyword evidence="2" id="KW-0812">Transmembrane</keyword>
<feature type="transmembrane region" description="Helical" evidence="2">
    <location>
        <begin position="32"/>
        <end position="50"/>
    </location>
</feature>
<evidence type="ECO:0008006" key="5">
    <source>
        <dbReference type="Google" id="ProtNLM"/>
    </source>
</evidence>
<evidence type="ECO:0000256" key="1">
    <source>
        <dbReference type="SAM" id="MobiDB-lite"/>
    </source>
</evidence>
<name>A0AAU9JRW5_9CILI</name>
<keyword evidence="4" id="KW-1185">Reference proteome</keyword>
<proteinExistence type="predicted"/>
<dbReference type="AlphaFoldDB" id="A0AAU9JRW5"/>
<evidence type="ECO:0000313" key="4">
    <source>
        <dbReference type="Proteomes" id="UP001162131"/>
    </source>
</evidence>
<dbReference type="InterPro" id="IPR035965">
    <property type="entry name" value="PAS-like_dom_sf"/>
</dbReference>
<accession>A0AAU9JRW5</accession>
<feature type="transmembrane region" description="Helical" evidence="2">
    <location>
        <begin position="206"/>
        <end position="225"/>
    </location>
</feature>
<gene>
    <name evidence="3" type="ORF">BSTOLATCC_MIC51110</name>
</gene>
<feature type="compositionally biased region" description="Basic residues" evidence="1">
    <location>
        <begin position="660"/>
        <end position="669"/>
    </location>
</feature>
<keyword evidence="2" id="KW-1133">Transmembrane helix</keyword>
<dbReference type="Proteomes" id="UP001162131">
    <property type="component" value="Unassembled WGS sequence"/>
</dbReference>
<feature type="compositionally biased region" description="Basic and acidic residues" evidence="1">
    <location>
        <begin position="647"/>
        <end position="659"/>
    </location>
</feature>
<evidence type="ECO:0000256" key="2">
    <source>
        <dbReference type="SAM" id="Phobius"/>
    </source>
</evidence>
<dbReference type="Gene3D" id="3.30.450.20">
    <property type="entry name" value="PAS domain"/>
    <property type="match status" value="1"/>
</dbReference>
<keyword evidence="2" id="KW-0472">Membrane</keyword>
<comment type="caution">
    <text evidence="3">The sequence shown here is derived from an EMBL/GenBank/DDBJ whole genome shotgun (WGS) entry which is preliminary data.</text>
</comment>
<protein>
    <recommendedName>
        <fullName evidence="5">PAS domain-containing protein</fullName>
    </recommendedName>
</protein>
<dbReference type="SUPFAM" id="SSF55785">
    <property type="entry name" value="PYP-like sensor domain (PAS domain)"/>
    <property type="match status" value="1"/>
</dbReference>